<dbReference type="PROSITE" id="PS51257">
    <property type="entry name" value="PROKAR_LIPOPROTEIN"/>
    <property type="match status" value="1"/>
</dbReference>
<dbReference type="KEGG" id="kim:G3T16_01500"/>
<name>A0A6C0U4A2_9GAMM</name>
<dbReference type="Proteomes" id="UP000477680">
    <property type="component" value="Chromosome"/>
</dbReference>
<reference evidence="3 4" key="1">
    <citation type="submission" date="2020-02" db="EMBL/GenBank/DDBJ databases">
        <title>Genome sequencing for Kineobactrum sp. M2.</title>
        <authorList>
            <person name="Park S.-J."/>
        </authorList>
    </citation>
    <scope>NUCLEOTIDE SEQUENCE [LARGE SCALE GENOMIC DNA]</scope>
    <source>
        <strain evidence="3 4">M2</strain>
    </source>
</reference>
<keyword evidence="4" id="KW-1185">Reference proteome</keyword>
<dbReference type="InterPro" id="IPR003431">
    <property type="entry name" value="B-propeller_Phytase"/>
</dbReference>
<keyword evidence="1" id="KW-0732">Signal</keyword>
<feature type="chain" id="PRO_5025522992" evidence="1">
    <location>
        <begin position="17"/>
        <end position="386"/>
    </location>
</feature>
<dbReference type="AlphaFoldDB" id="A0A6C0U4A2"/>
<protein>
    <submittedName>
        <fullName evidence="3">Phytase</fullName>
    </submittedName>
</protein>
<evidence type="ECO:0000313" key="4">
    <source>
        <dbReference type="Proteomes" id="UP000477680"/>
    </source>
</evidence>
<dbReference type="InterPro" id="IPR011042">
    <property type="entry name" value="6-blade_b-propeller_TolB-like"/>
</dbReference>
<dbReference type="Pfam" id="PF02333">
    <property type="entry name" value="Phytase"/>
    <property type="match status" value="1"/>
</dbReference>
<organism evidence="3 4">
    <name type="scientific">Kineobactrum salinum</name>
    <dbReference type="NCBI Taxonomy" id="2708301"/>
    <lineage>
        <taxon>Bacteria</taxon>
        <taxon>Pseudomonadati</taxon>
        <taxon>Pseudomonadota</taxon>
        <taxon>Gammaproteobacteria</taxon>
        <taxon>Cellvibrionales</taxon>
        <taxon>Halieaceae</taxon>
        <taxon>Kineobactrum</taxon>
    </lineage>
</organism>
<dbReference type="RefSeq" id="WP_163493524.1">
    <property type="nucleotide sequence ID" value="NZ_CP048711.1"/>
</dbReference>
<proteinExistence type="predicted"/>
<evidence type="ECO:0000256" key="1">
    <source>
        <dbReference type="SAM" id="SignalP"/>
    </source>
</evidence>
<dbReference type="EMBL" id="CP048711">
    <property type="protein sequence ID" value="QIB64274.1"/>
    <property type="molecule type" value="Genomic_DNA"/>
</dbReference>
<sequence>MSRFNTVLLFSGLAFATLTACGEGSTEAPARKDGNNTGTAPGAGFVTVRPVVATEPVVTADDAADDPAIWVHPEDVSRSTLIGTNKKGGLYVYDLDGAVIQYLEDGRMNNVDLRYNFSLAGEQVDLVTASNRSTAGISIYRVEPSTGKLVDVADGIQSTGMPDTYGSCMYQQPETRATYVFVNDKSGLYRQWQLRDSGNGRVRAEPVRDFSVPSQPEGCAADDEYGVIYVGEENDALWQFSAAPGGGSEGKVIARIAGNPAVKDDFEGVALYYGENGEGYVLVSSQGNDSYAVYERGGEHQYLGSFVIGTNEALGIDGTSETDGIDVISTPLGDNFPYGLFVAQDGHNLMPAENQNYKAVPWEVIADELELEKHKGWDPRSAVLRH</sequence>
<dbReference type="Gene3D" id="2.120.10.30">
    <property type="entry name" value="TolB, C-terminal domain"/>
    <property type="match status" value="1"/>
</dbReference>
<dbReference type="PROSITE" id="PS51662">
    <property type="entry name" value="BP_PHYTASE"/>
    <property type="match status" value="1"/>
</dbReference>
<gene>
    <name evidence="3" type="ORF">G3T16_01500</name>
</gene>
<dbReference type="SUPFAM" id="SSF50956">
    <property type="entry name" value="Thermostable phytase (3-phytase)"/>
    <property type="match status" value="1"/>
</dbReference>
<feature type="signal peptide" evidence="1">
    <location>
        <begin position="1"/>
        <end position="16"/>
    </location>
</feature>
<feature type="domain" description="BPP" evidence="2">
    <location>
        <begin position="38"/>
        <end position="369"/>
    </location>
</feature>
<evidence type="ECO:0000259" key="2">
    <source>
        <dbReference type="PROSITE" id="PS51662"/>
    </source>
</evidence>
<dbReference type="GO" id="GO:0016158">
    <property type="term" value="F:inositol hexakisphosphate 3-phosphatase activity"/>
    <property type="evidence" value="ECO:0007669"/>
    <property type="project" value="InterPro"/>
</dbReference>
<evidence type="ECO:0000313" key="3">
    <source>
        <dbReference type="EMBL" id="QIB64274.1"/>
    </source>
</evidence>
<accession>A0A6C0U4A2</accession>